<protein>
    <submittedName>
        <fullName evidence="2">Unnamed protein product</fullName>
    </submittedName>
</protein>
<accession>A0A9W7D5K6</accession>
<dbReference type="Proteomes" id="UP001165121">
    <property type="component" value="Unassembled WGS sequence"/>
</dbReference>
<gene>
    <name evidence="2" type="ORF">Pfra01_002574500</name>
</gene>
<sequence length="120" mass="13089">MALRADAVSAAQLKAAAKRDPIDGSGKCDPRGARSGSPHCFVDDPVVVEACCTLKSLQQTKRMHTVASIIQAVEDAYPELRRNTLDNAFLTLMSVMEKCLEDEGGNLFSIPHTKKDEKRT</sequence>
<evidence type="ECO:0000313" key="3">
    <source>
        <dbReference type="Proteomes" id="UP001165121"/>
    </source>
</evidence>
<dbReference type="InterPro" id="IPR036397">
    <property type="entry name" value="RNaseH_sf"/>
</dbReference>
<dbReference type="AlphaFoldDB" id="A0A9W7D5K6"/>
<evidence type="ECO:0000256" key="1">
    <source>
        <dbReference type="SAM" id="MobiDB-lite"/>
    </source>
</evidence>
<keyword evidence="3" id="KW-1185">Reference proteome</keyword>
<feature type="compositionally biased region" description="Basic and acidic residues" evidence="1">
    <location>
        <begin position="17"/>
        <end position="32"/>
    </location>
</feature>
<dbReference type="Gene3D" id="3.30.420.10">
    <property type="entry name" value="Ribonuclease H-like superfamily/Ribonuclease H"/>
    <property type="match status" value="1"/>
</dbReference>
<dbReference type="EMBL" id="BSXT01005057">
    <property type="protein sequence ID" value="GMF59540.1"/>
    <property type="molecule type" value="Genomic_DNA"/>
</dbReference>
<organism evidence="2 3">
    <name type="scientific">Phytophthora fragariaefolia</name>
    <dbReference type="NCBI Taxonomy" id="1490495"/>
    <lineage>
        <taxon>Eukaryota</taxon>
        <taxon>Sar</taxon>
        <taxon>Stramenopiles</taxon>
        <taxon>Oomycota</taxon>
        <taxon>Peronosporomycetes</taxon>
        <taxon>Peronosporales</taxon>
        <taxon>Peronosporaceae</taxon>
        <taxon>Phytophthora</taxon>
    </lineage>
</organism>
<evidence type="ECO:0000313" key="2">
    <source>
        <dbReference type="EMBL" id="GMF59540.1"/>
    </source>
</evidence>
<dbReference type="GO" id="GO:0003676">
    <property type="term" value="F:nucleic acid binding"/>
    <property type="evidence" value="ECO:0007669"/>
    <property type="project" value="InterPro"/>
</dbReference>
<name>A0A9W7D5K6_9STRA</name>
<reference evidence="2" key="1">
    <citation type="submission" date="2023-04" db="EMBL/GenBank/DDBJ databases">
        <title>Phytophthora fragariaefolia NBRC 109709.</title>
        <authorList>
            <person name="Ichikawa N."/>
            <person name="Sato H."/>
            <person name="Tonouchi N."/>
        </authorList>
    </citation>
    <scope>NUCLEOTIDE SEQUENCE</scope>
    <source>
        <strain evidence="2">NBRC 109709</strain>
    </source>
</reference>
<comment type="caution">
    <text evidence="2">The sequence shown here is derived from an EMBL/GenBank/DDBJ whole genome shotgun (WGS) entry which is preliminary data.</text>
</comment>
<proteinExistence type="predicted"/>
<feature type="region of interest" description="Disordered" evidence="1">
    <location>
        <begin position="15"/>
        <end position="35"/>
    </location>
</feature>